<keyword evidence="2" id="KW-1185">Reference proteome</keyword>
<protein>
    <recommendedName>
        <fullName evidence="3">Chromo domain-containing protein</fullName>
    </recommendedName>
</protein>
<evidence type="ECO:0000313" key="1">
    <source>
        <dbReference type="EMBL" id="WMV46105.1"/>
    </source>
</evidence>
<name>A0AAF0UGZ7_SOLVR</name>
<sequence length="73" mass="8318">MKGVMRFGKKGKPSPRYVGPYKIIKKVRRLRNKEVASVKVLWRSQSIEGATWEAEAAMKAKYPHLFPSDSILA</sequence>
<proteinExistence type="predicted"/>
<dbReference type="AlphaFoldDB" id="A0AAF0UGZ7"/>
<evidence type="ECO:0008006" key="3">
    <source>
        <dbReference type="Google" id="ProtNLM"/>
    </source>
</evidence>
<evidence type="ECO:0000313" key="2">
    <source>
        <dbReference type="Proteomes" id="UP001234989"/>
    </source>
</evidence>
<dbReference type="PANTHER" id="PTHR46148">
    <property type="entry name" value="CHROMO DOMAIN-CONTAINING PROTEIN"/>
    <property type="match status" value="1"/>
</dbReference>
<dbReference type="Proteomes" id="UP001234989">
    <property type="component" value="Chromosome 9"/>
</dbReference>
<dbReference type="EMBL" id="CP133620">
    <property type="protein sequence ID" value="WMV46105.1"/>
    <property type="molecule type" value="Genomic_DNA"/>
</dbReference>
<gene>
    <name evidence="1" type="ORF">MTR67_039490</name>
</gene>
<accession>A0AAF0UGZ7</accession>
<dbReference type="PANTHER" id="PTHR46148:SF58">
    <property type="entry name" value="RETROTRANSPOSON PROTEIN"/>
    <property type="match status" value="1"/>
</dbReference>
<reference evidence="1" key="1">
    <citation type="submission" date="2023-08" db="EMBL/GenBank/DDBJ databases">
        <title>A de novo genome assembly of Solanum verrucosum Schlechtendal, a Mexican diploid species geographically isolated from the other diploid A-genome species in potato relatives.</title>
        <authorList>
            <person name="Hosaka K."/>
        </authorList>
    </citation>
    <scope>NUCLEOTIDE SEQUENCE</scope>
    <source>
        <tissue evidence="1">Young leaves</tissue>
    </source>
</reference>
<organism evidence="1 2">
    <name type="scientific">Solanum verrucosum</name>
    <dbReference type="NCBI Taxonomy" id="315347"/>
    <lineage>
        <taxon>Eukaryota</taxon>
        <taxon>Viridiplantae</taxon>
        <taxon>Streptophyta</taxon>
        <taxon>Embryophyta</taxon>
        <taxon>Tracheophyta</taxon>
        <taxon>Spermatophyta</taxon>
        <taxon>Magnoliopsida</taxon>
        <taxon>eudicotyledons</taxon>
        <taxon>Gunneridae</taxon>
        <taxon>Pentapetalae</taxon>
        <taxon>asterids</taxon>
        <taxon>lamiids</taxon>
        <taxon>Solanales</taxon>
        <taxon>Solanaceae</taxon>
        <taxon>Solanoideae</taxon>
        <taxon>Solaneae</taxon>
        <taxon>Solanum</taxon>
    </lineage>
</organism>